<dbReference type="EMBL" id="CP002158">
    <property type="protein sequence ID" value="ADL24546.1"/>
    <property type="molecule type" value="Genomic_DNA"/>
</dbReference>
<evidence type="ECO:0000313" key="3">
    <source>
        <dbReference type="Proteomes" id="UP000000517"/>
    </source>
</evidence>
<name>C9RP71_FIBSS</name>
<organism evidence="2 3">
    <name type="scientific">Fibrobacter succinogenes (strain ATCC 19169 / S85)</name>
    <dbReference type="NCBI Taxonomy" id="59374"/>
    <lineage>
        <taxon>Bacteria</taxon>
        <taxon>Pseudomonadati</taxon>
        <taxon>Fibrobacterota</taxon>
        <taxon>Fibrobacteria</taxon>
        <taxon>Fibrobacterales</taxon>
        <taxon>Fibrobacteraceae</taxon>
        <taxon>Fibrobacter</taxon>
    </lineage>
</organism>
<evidence type="ECO:0000313" key="4">
    <source>
        <dbReference type="Proteomes" id="UP000001497"/>
    </source>
</evidence>
<gene>
    <name evidence="1" type="ordered locus">Fisuc_0928</name>
    <name evidence="2" type="ordered locus">FSU_1377</name>
</gene>
<protein>
    <submittedName>
        <fullName evidence="2">Uncharacterized protein</fullName>
    </submittedName>
</protein>
<dbReference type="Proteomes" id="UP000001497">
    <property type="component" value="Chromosome"/>
</dbReference>
<reference evidence="1 4" key="1">
    <citation type="submission" date="2009-10" db="EMBL/GenBank/DDBJ databases">
        <title>Complete sequence of Fibrobacter succinogenes subsp. succinogenes S85.</title>
        <authorList>
            <consortium name="US DOE Joint Genome Institute"/>
            <person name="Lucas S."/>
            <person name="Copeland A."/>
            <person name="Lapidus A."/>
            <person name="Glavina del Rio T."/>
            <person name="Tice H."/>
            <person name="Bruce D."/>
            <person name="Goodwin L."/>
            <person name="Pitluck S."/>
            <person name="Chertkov O."/>
            <person name="Detter J.C."/>
            <person name="Han C."/>
            <person name="Tapia R."/>
            <person name="Larimer F."/>
            <person name="Land M."/>
            <person name="Hauser L."/>
            <person name="Kyrpides N."/>
            <person name="Mikhailova N."/>
            <person name="Weimer P.J."/>
            <person name="Stevenson D.M."/>
            <person name="Boyum J."/>
            <person name="Brumm P.I."/>
            <person name="Mead D."/>
        </authorList>
    </citation>
    <scope>NUCLEOTIDE SEQUENCE [LARGE SCALE GENOMIC DNA]</scope>
    <source>
        <strain evidence="4">ATCC 19169 / S85</strain>
        <strain evidence="1">S85</strain>
    </source>
</reference>
<sequence>MTQEEINEHKSFVAYYFAKFNEKAKSALGYETFTRAFKDISVKLGGPDNQYLKQRRDEFDVFYEWREGYNKRPVSEAVSNYHHQWKNISFEEFTTKVKRLLLQTR</sequence>
<evidence type="ECO:0000313" key="2">
    <source>
        <dbReference type="EMBL" id="ADL24546.1"/>
    </source>
</evidence>
<dbReference type="AlphaFoldDB" id="C9RP71"/>
<dbReference type="KEGG" id="fsc:FSU_1377"/>
<dbReference type="KEGG" id="fsu:Fisuc_0928"/>
<proteinExistence type="predicted"/>
<dbReference type="Proteomes" id="UP000000517">
    <property type="component" value="Chromosome"/>
</dbReference>
<dbReference type="OrthoDB" id="7059877at2"/>
<evidence type="ECO:0000313" key="1">
    <source>
        <dbReference type="EMBL" id="ACX74535.1"/>
    </source>
</evidence>
<dbReference type="RefSeq" id="WP_014545674.1">
    <property type="nucleotide sequence ID" value="NC_013410.1"/>
</dbReference>
<dbReference type="HOGENOM" id="CLU_2232571_0_0_0"/>
<dbReference type="EMBL" id="CP001792">
    <property type="protein sequence ID" value="ACX74535.1"/>
    <property type="molecule type" value="Genomic_DNA"/>
</dbReference>
<accession>C9RP71</accession>
<reference evidence="2" key="3">
    <citation type="submission" date="2010-08" db="EMBL/GenBank/DDBJ databases">
        <authorList>
            <person name="Durkin A.S."/>
            <person name="Nelson K.E."/>
            <person name="Morrison M."/>
            <person name="Forsberg C.W."/>
            <person name="Wilson D.B."/>
            <person name="Russell J.B."/>
            <person name="Cann I.K.O."/>
            <person name="Mackie R.I."/>
            <person name="White B.A."/>
        </authorList>
    </citation>
    <scope>NUCLEOTIDE SEQUENCE</scope>
    <source>
        <strain evidence="2">S85</strain>
    </source>
</reference>
<reference evidence="3" key="2">
    <citation type="submission" date="2010-08" db="EMBL/GenBank/DDBJ databases">
        <title>Complete sequence of Fibrobacter succinogenes subsp. succinogenes S85.</title>
        <authorList>
            <person name="Durkin A.S."/>
            <person name="Nelson K.E."/>
            <person name="Morrison M."/>
            <person name="Forsberg C.W."/>
            <person name="Wilson D.B."/>
            <person name="Russell J.B."/>
            <person name="Cann I.K.O."/>
            <person name="Mackie R.I."/>
            <person name="White B.A."/>
        </authorList>
    </citation>
    <scope>NUCLEOTIDE SEQUENCE [LARGE SCALE GENOMIC DNA]</scope>
    <source>
        <strain evidence="3">ATCC 19169 / S85</strain>
    </source>
</reference>
<keyword evidence="4" id="KW-1185">Reference proteome</keyword>